<proteinExistence type="predicted"/>
<gene>
    <name evidence="2" type="ORF">F2P81_001268</name>
</gene>
<name>A0A6A4TQU5_SCOMX</name>
<organism evidence="2 3">
    <name type="scientific">Scophthalmus maximus</name>
    <name type="common">Turbot</name>
    <name type="synonym">Psetta maxima</name>
    <dbReference type="NCBI Taxonomy" id="52904"/>
    <lineage>
        <taxon>Eukaryota</taxon>
        <taxon>Metazoa</taxon>
        <taxon>Chordata</taxon>
        <taxon>Craniata</taxon>
        <taxon>Vertebrata</taxon>
        <taxon>Euteleostomi</taxon>
        <taxon>Actinopterygii</taxon>
        <taxon>Neopterygii</taxon>
        <taxon>Teleostei</taxon>
        <taxon>Neoteleostei</taxon>
        <taxon>Acanthomorphata</taxon>
        <taxon>Carangaria</taxon>
        <taxon>Pleuronectiformes</taxon>
        <taxon>Pleuronectoidei</taxon>
        <taxon>Scophthalmidae</taxon>
        <taxon>Scophthalmus</taxon>
    </lineage>
</organism>
<evidence type="ECO:0000313" key="2">
    <source>
        <dbReference type="EMBL" id="KAF0047635.1"/>
    </source>
</evidence>
<comment type="caution">
    <text evidence="2">The sequence shown here is derived from an EMBL/GenBank/DDBJ whole genome shotgun (WGS) entry which is preliminary data.</text>
</comment>
<dbReference type="EMBL" id="VEVO01000001">
    <property type="protein sequence ID" value="KAF0047635.1"/>
    <property type="molecule type" value="Genomic_DNA"/>
</dbReference>
<dbReference type="Proteomes" id="UP000438429">
    <property type="component" value="Unassembled WGS sequence"/>
</dbReference>
<accession>A0A6A4TQU5</accession>
<sequence length="67" mass="7584">MHPSAKARERGSGESGEYQEPYLPIKRWTGLDQRVRQQRLRDSAIPPTLPTAAYASVIDIKSVLFDQ</sequence>
<dbReference type="AlphaFoldDB" id="A0A6A4TQU5"/>
<reference evidence="2 3" key="1">
    <citation type="submission" date="2019-06" db="EMBL/GenBank/DDBJ databases">
        <title>Draft genomes of female and male turbot (Scophthalmus maximus).</title>
        <authorList>
            <person name="Xu H."/>
            <person name="Xu X.-W."/>
            <person name="Shao C."/>
            <person name="Chen S."/>
        </authorList>
    </citation>
    <scope>NUCLEOTIDE SEQUENCE [LARGE SCALE GENOMIC DNA]</scope>
    <source>
        <strain evidence="2">Ysfricsl-2016a</strain>
        <tissue evidence="2">Blood</tissue>
    </source>
</reference>
<evidence type="ECO:0000256" key="1">
    <source>
        <dbReference type="SAM" id="MobiDB-lite"/>
    </source>
</evidence>
<feature type="compositionally biased region" description="Basic and acidic residues" evidence="1">
    <location>
        <begin position="1"/>
        <end position="12"/>
    </location>
</feature>
<feature type="region of interest" description="Disordered" evidence="1">
    <location>
        <begin position="1"/>
        <end position="21"/>
    </location>
</feature>
<protein>
    <submittedName>
        <fullName evidence="2">Uncharacterized protein</fullName>
    </submittedName>
</protein>
<evidence type="ECO:0000313" key="3">
    <source>
        <dbReference type="Proteomes" id="UP000438429"/>
    </source>
</evidence>